<dbReference type="SMART" id="SM00154">
    <property type="entry name" value="ZnF_AN1"/>
    <property type="match status" value="2"/>
</dbReference>
<dbReference type="Proteomes" id="UP001209540">
    <property type="component" value="Unassembled WGS sequence"/>
</dbReference>
<evidence type="ECO:0000256" key="1">
    <source>
        <dbReference type="ARBA" id="ARBA00022723"/>
    </source>
</evidence>
<dbReference type="SUPFAM" id="SSF118310">
    <property type="entry name" value="AN1-like Zinc finger"/>
    <property type="match status" value="2"/>
</dbReference>
<dbReference type="InterPro" id="IPR000058">
    <property type="entry name" value="Znf_AN1"/>
</dbReference>
<comment type="caution">
    <text evidence="8">The sequence shown here is derived from an EMBL/GenBank/DDBJ whole genome shotgun (WGS) entry which is preliminary data.</text>
</comment>
<dbReference type="Pfam" id="PF25403">
    <property type="entry name" value="zf-C2H2_ZFAND2"/>
    <property type="match status" value="1"/>
</dbReference>
<evidence type="ECO:0000256" key="3">
    <source>
        <dbReference type="ARBA" id="ARBA00022771"/>
    </source>
</evidence>
<evidence type="ECO:0000256" key="4">
    <source>
        <dbReference type="ARBA" id="ARBA00022833"/>
    </source>
</evidence>
<feature type="domain" description="AN1-type" evidence="7">
    <location>
        <begin position="90"/>
        <end position="138"/>
    </location>
</feature>
<feature type="region of interest" description="Disordered" evidence="6">
    <location>
        <begin position="137"/>
        <end position="214"/>
    </location>
</feature>
<dbReference type="Gene3D" id="4.10.1110.10">
    <property type="entry name" value="AN1-like Zinc finger"/>
    <property type="match status" value="2"/>
</dbReference>
<keyword evidence="4" id="KW-0862">Zinc</keyword>
<keyword evidence="2" id="KW-0677">Repeat</keyword>
<evidence type="ECO:0000313" key="9">
    <source>
        <dbReference type="Proteomes" id="UP001209540"/>
    </source>
</evidence>
<sequence>MEFPELGKHCTFEGCKQLDFLPYTCYHCKKIYCQEHFKLDDHHCPSLNDPQLDVRVPTCPICESPVPGPRNEDPNIRVNRHIQNNCEDTKKPSNLCRQKGCKAKLLVPMQCSDCGKAYCVKHRLPVDHDCKKENRYTNTYGKSSSSGTNKLSGGSTLGAKPKAGISGLKGFMSNKNNSGGSSAQEKPNRQQFTRVQGPQQRKQELARLREKAKNGRLTEDEQIRLATLISYEENHGKKDNCTIS</sequence>
<dbReference type="PROSITE" id="PS51039">
    <property type="entry name" value="ZF_AN1"/>
    <property type="match status" value="2"/>
</dbReference>
<dbReference type="GO" id="GO:0005737">
    <property type="term" value="C:cytoplasm"/>
    <property type="evidence" value="ECO:0007669"/>
    <property type="project" value="TreeGrafter"/>
</dbReference>
<dbReference type="GO" id="GO:0008270">
    <property type="term" value="F:zinc ion binding"/>
    <property type="evidence" value="ECO:0007669"/>
    <property type="project" value="UniProtKB-KW"/>
</dbReference>
<dbReference type="InterPro" id="IPR057357">
    <property type="entry name" value="Znf-C2H2_ZFAND2A/B"/>
</dbReference>
<keyword evidence="9" id="KW-1185">Reference proteome</keyword>
<evidence type="ECO:0000256" key="6">
    <source>
        <dbReference type="SAM" id="MobiDB-lite"/>
    </source>
</evidence>
<dbReference type="InterPro" id="IPR035896">
    <property type="entry name" value="AN1-like_Znf"/>
</dbReference>
<reference evidence="8" key="2">
    <citation type="submission" date="2023-02" db="EMBL/GenBank/DDBJ databases">
        <authorList>
            <consortium name="DOE Joint Genome Institute"/>
            <person name="Mondo S.J."/>
            <person name="Chang Y."/>
            <person name="Wang Y."/>
            <person name="Ahrendt S."/>
            <person name="Andreopoulos W."/>
            <person name="Barry K."/>
            <person name="Beard J."/>
            <person name="Benny G.L."/>
            <person name="Blankenship S."/>
            <person name="Bonito G."/>
            <person name="Cuomo C."/>
            <person name="Desiro A."/>
            <person name="Gervers K.A."/>
            <person name="Hundley H."/>
            <person name="Kuo A."/>
            <person name="LaButti K."/>
            <person name="Lang B.F."/>
            <person name="Lipzen A."/>
            <person name="O'Donnell K."/>
            <person name="Pangilinan J."/>
            <person name="Reynolds N."/>
            <person name="Sandor L."/>
            <person name="Smith M.W."/>
            <person name="Tsang A."/>
            <person name="Grigoriev I.V."/>
            <person name="Stajich J.E."/>
            <person name="Spatafora J.W."/>
        </authorList>
    </citation>
    <scope>NUCLEOTIDE SEQUENCE</scope>
    <source>
        <strain evidence="8">RSA 2281</strain>
    </source>
</reference>
<feature type="compositionally biased region" description="Polar residues" evidence="6">
    <location>
        <begin position="173"/>
        <end position="200"/>
    </location>
</feature>
<keyword evidence="3 5" id="KW-0863">Zinc-finger</keyword>
<organism evidence="8 9">
    <name type="scientific">Phascolomyces articulosus</name>
    <dbReference type="NCBI Taxonomy" id="60185"/>
    <lineage>
        <taxon>Eukaryota</taxon>
        <taxon>Fungi</taxon>
        <taxon>Fungi incertae sedis</taxon>
        <taxon>Mucoromycota</taxon>
        <taxon>Mucoromycotina</taxon>
        <taxon>Mucoromycetes</taxon>
        <taxon>Mucorales</taxon>
        <taxon>Lichtheimiaceae</taxon>
        <taxon>Phascolomyces</taxon>
    </lineage>
</organism>
<feature type="compositionally biased region" description="Polar residues" evidence="6">
    <location>
        <begin position="137"/>
        <end position="154"/>
    </location>
</feature>
<dbReference type="EMBL" id="JAIXMP010000002">
    <property type="protein sequence ID" value="KAI9277002.1"/>
    <property type="molecule type" value="Genomic_DNA"/>
</dbReference>
<gene>
    <name evidence="8" type="ORF">BDA99DRAFT_494622</name>
</gene>
<dbReference type="AlphaFoldDB" id="A0AAD5KNN8"/>
<name>A0AAD5KNN8_9FUNG</name>
<dbReference type="PANTHER" id="PTHR14677:SF20">
    <property type="entry name" value="ZINC FINGER AN1-TYPE CONTAINING 2A-RELATED"/>
    <property type="match status" value="1"/>
</dbReference>
<feature type="domain" description="AN1-type" evidence="7">
    <location>
        <begin position="4"/>
        <end position="52"/>
    </location>
</feature>
<dbReference type="Pfam" id="PF01428">
    <property type="entry name" value="zf-AN1"/>
    <property type="match status" value="2"/>
</dbReference>
<reference evidence="8" key="1">
    <citation type="journal article" date="2022" name="IScience">
        <title>Evolution of zygomycete secretomes and the origins of terrestrial fungal ecologies.</title>
        <authorList>
            <person name="Chang Y."/>
            <person name="Wang Y."/>
            <person name="Mondo S."/>
            <person name="Ahrendt S."/>
            <person name="Andreopoulos W."/>
            <person name="Barry K."/>
            <person name="Beard J."/>
            <person name="Benny G.L."/>
            <person name="Blankenship S."/>
            <person name="Bonito G."/>
            <person name="Cuomo C."/>
            <person name="Desiro A."/>
            <person name="Gervers K.A."/>
            <person name="Hundley H."/>
            <person name="Kuo A."/>
            <person name="LaButti K."/>
            <person name="Lang B.F."/>
            <person name="Lipzen A."/>
            <person name="O'Donnell K."/>
            <person name="Pangilinan J."/>
            <person name="Reynolds N."/>
            <person name="Sandor L."/>
            <person name="Smith M.E."/>
            <person name="Tsang A."/>
            <person name="Grigoriev I.V."/>
            <person name="Stajich J.E."/>
            <person name="Spatafora J.W."/>
        </authorList>
    </citation>
    <scope>NUCLEOTIDE SEQUENCE</scope>
    <source>
        <strain evidence="8">RSA 2281</strain>
    </source>
</reference>
<evidence type="ECO:0000256" key="5">
    <source>
        <dbReference type="PROSITE-ProRule" id="PRU00449"/>
    </source>
</evidence>
<proteinExistence type="predicted"/>
<dbReference type="PANTHER" id="PTHR14677">
    <property type="entry name" value="ARSENITE INDUCUBLE RNA ASSOCIATED PROTEIN AIP-1-RELATED"/>
    <property type="match status" value="1"/>
</dbReference>
<accession>A0AAD5KNN8</accession>
<keyword evidence="1" id="KW-0479">Metal-binding</keyword>
<evidence type="ECO:0000259" key="7">
    <source>
        <dbReference type="PROSITE" id="PS51039"/>
    </source>
</evidence>
<evidence type="ECO:0000313" key="8">
    <source>
        <dbReference type="EMBL" id="KAI9277002.1"/>
    </source>
</evidence>
<protein>
    <recommendedName>
        <fullName evidence="7">AN1-type domain-containing protein</fullName>
    </recommendedName>
</protein>
<evidence type="ECO:0000256" key="2">
    <source>
        <dbReference type="ARBA" id="ARBA00022737"/>
    </source>
</evidence>
<feature type="compositionally biased region" description="Basic and acidic residues" evidence="6">
    <location>
        <begin position="201"/>
        <end position="214"/>
    </location>
</feature>